<dbReference type="EMBL" id="JACXVP010000009">
    <property type="protein sequence ID" value="KAG5586158.1"/>
    <property type="molecule type" value="Genomic_DNA"/>
</dbReference>
<dbReference type="InterPro" id="IPR025398">
    <property type="entry name" value="DUF4371"/>
</dbReference>
<proteinExistence type="predicted"/>
<evidence type="ECO:0000313" key="3">
    <source>
        <dbReference type="EMBL" id="KAG5586158.1"/>
    </source>
</evidence>
<feature type="region of interest" description="Disordered" evidence="1">
    <location>
        <begin position="1"/>
        <end position="30"/>
    </location>
</feature>
<reference evidence="3 4" key="1">
    <citation type="submission" date="2020-09" db="EMBL/GenBank/DDBJ databases">
        <title>De no assembly of potato wild relative species, Solanum commersonii.</title>
        <authorList>
            <person name="Cho K."/>
        </authorList>
    </citation>
    <scope>NUCLEOTIDE SEQUENCE [LARGE SCALE GENOMIC DNA]</scope>
    <source>
        <strain evidence="3">LZ3.2</strain>
        <tissue evidence="3">Leaf</tissue>
    </source>
</reference>
<sequence>MKRAQDGVAAKTNNVQKQEEDDDEENGKKKGKCFNKMLDFENQFQSIQVAFNKQSEKTRSEHRIRLEASTNVARFLLKFGLSFRGHDAWKNAYGYE</sequence>
<keyword evidence="4" id="KW-1185">Reference proteome</keyword>
<dbReference type="Pfam" id="PF14291">
    <property type="entry name" value="DUF4371"/>
    <property type="match status" value="1"/>
</dbReference>
<comment type="caution">
    <text evidence="3">The sequence shown here is derived from an EMBL/GenBank/DDBJ whole genome shotgun (WGS) entry which is preliminary data.</text>
</comment>
<organism evidence="3 4">
    <name type="scientific">Solanum commersonii</name>
    <name type="common">Commerson's wild potato</name>
    <name type="synonym">Commerson's nightshade</name>
    <dbReference type="NCBI Taxonomy" id="4109"/>
    <lineage>
        <taxon>Eukaryota</taxon>
        <taxon>Viridiplantae</taxon>
        <taxon>Streptophyta</taxon>
        <taxon>Embryophyta</taxon>
        <taxon>Tracheophyta</taxon>
        <taxon>Spermatophyta</taxon>
        <taxon>Magnoliopsida</taxon>
        <taxon>eudicotyledons</taxon>
        <taxon>Gunneridae</taxon>
        <taxon>Pentapetalae</taxon>
        <taxon>asterids</taxon>
        <taxon>lamiids</taxon>
        <taxon>Solanales</taxon>
        <taxon>Solanaceae</taxon>
        <taxon>Solanoideae</taxon>
        <taxon>Solaneae</taxon>
        <taxon>Solanum</taxon>
    </lineage>
</organism>
<dbReference type="AlphaFoldDB" id="A0A9J5XG51"/>
<gene>
    <name evidence="3" type="ORF">H5410_046592</name>
</gene>
<dbReference type="Proteomes" id="UP000824120">
    <property type="component" value="Chromosome 9"/>
</dbReference>
<evidence type="ECO:0000259" key="2">
    <source>
        <dbReference type="Pfam" id="PF14291"/>
    </source>
</evidence>
<evidence type="ECO:0000313" key="4">
    <source>
        <dbReference type="Proteomes" id="UP000824120"/>
    </source>
</evidence>
<accession>A0A9J5XG51</accession>
<protein>
    <recommendedName>
        <fullName evidence="2">DUF4371 domain-containing protein</fullName>
    </recommendedName>
</protein>
<feature type="domain" description="DUF4371" evidence="2">
    <location>
        <begin position="35"/>
        <end position="89"/>
    </location>
</feature>
<evidence type="ECO:0000256" key="1">
    <source>
        <dbReference type="SAM" id="MobiDB-lite"/>
    </source>
</evidence>
<name>A0A9J5XG51_SOLCO</name>